<dbReference type="SUPFAM" id="SSF48295">
    <property type="entry name" value="TrpR-like"/>
    <property type="match status" value="1"/>
</dbReference>
<name>A0A923T8R4_9BACT</name>
<dbReference type="GO" id="GO:0006313">
    <property type="term" value="P:DNA transposition"/>
    <property type="evidence" value="ECO:0007669"/>
    <property type="project" value="InterPro"/>
</dbReference>
<evidence type="ECO:0000313" key="2">
    <source>
        <dbReference type="Proteomes" id="UP000650081"/>
    </source>
</evidence>
<dbReference type="EMBL" id="JACSIT010000105">
    <property type="protein sequence ID" value="MBC6994839.1"/>
    <property type="molecule type" value="Genomic_DNA"/>
</dbReference>
<comment type="caution">
    <text evidence="1">The sequence shown here is derived from an EMBL/GenBank/DDBJ whole genome shotgun (WGS) entry which is preliminary data.</text>
</comment>
<proteinExistence type="predicted"/>
<dbReference type="Pfam" id="PF01527">
    <property type="entry name" value="HTH_Tnp_1"/>
    <property type="match status" value="1"/>
</dbReference>
<organism evidence="1 2">
    <name type="scientific">Neolewinella lacunae</name>
    <dbReference type="NCBI Taxonomy" id="1517758"/>
    <lineage>
        <taxon>Bacteria</taxon>
        <taxon>Pseudomonadati</taxon>
        <taxon>Bacteroidota</taxon>
        <taxon>Saprospiria</taxon>
        <taxon>Saprospirales</taxon>
        <taxon>Lewinellaceae</taxon>
        <taxon>Neolewinella</taxon>
    </lineage>
</organism>
<dbReference type="Proteomes" id="UP000650081">
    <property type="component" value="Unassembled WGS sequence"/>
</dbReference>
<dbReference type="InterPro" id="IPR010921">
    <property type="entry name" value="Trp_repressor/repl_initiator"/>
</dbReference>
<dbReference type="InterPro" id="IPR002514">
    <property type="entry name" value="Transposase_8"/>
</dbReference>
<protein>
    <submittedName>
        <fullName evidence="1">Transposase</fullName>
    </submittedName>
</protein>
<gene>
    <name evidence="1" type="ORF">H9S92_11730</name>
</gene>
<keyword evidence="2" id="KW-1185">Reference proteome</keyword>
<dbReference type="AlphaFoldDB" id="A0A923T8R4"/>
<accession>A0A923T8R4</accession>
<dbReference type="GO" id="GO:0004803">
    <property type="term" value="F:transposase activity"/>
    <property type="evidence" value="ECO:0007669"/>
    <property type="project" value="InterPro"/>
</dbReference>
<evidence type="ECO:0000313" key="1">
    <source>
        <dbReference type="EMBL" id="MBC6994839.1"/>
    </source>
</evidence>
<sequence length="98" mass="11042">MRNTPADIRRILKDQLTSGQTVVAFCRGRGLKIPTFYSWKKKYLQTGKDTPAGFCQIVPKSVSVERQLRLPSGLELTVTGLSTREIAELILEIDRTYA</sequence>
<dbReference type="NCBIfam" id="NF047593">
    <property type="entry name" value="IS66_ISAeme5_TnpA"/>
    <property type="match status" value="1"/>
</dbReference>
<dbReference type="GO" id="GO:0043565">
    <property type="term" value="F:sequence-specific DNA binding"/>
    <property type="evidence" value="ECO:0007669"/>
    <property type="project" value="InterPro"/>
</dbReference>
<reference evidence="1" key="1">
    <citation type="submission" date="2020-08" db="EMBL/GenBank/DDBJ databases">
        <title>Lewinella bacteria from marine environments.</title>
        <authorList>
            <person name="Zhong Y."/>
        </authorList>
    </citation>
    <scope>NUCLEOTIDE SEQUENCE</scope>
    <source>
        <strain evidence="1">KCTC 42187</strain>
    </source>
</reference>
<dbReference type="RefSeq" id="WP_187466910.1">
    <property type="nucleotide sequence ID" value="NZ_JACSIT010000105.1"/>
</dbReference>